<dbReference type="EMBL" id="CP053069">
    <property type="protein sequence ID" value="QJR10096.1"/>
    <property type="molecule type" value="Genomic_DNA"/>
</dbReference>
<comment type="subcellular location">
    <subcellularLocation>
        <location evidence="1">Cell envelope</location>
    </subcellularLocation>
</comment>
<evidence type="ECO:0000256" key="5">
    <source>
        <dbReference type="SAM" id="SignalP"/>
    </source>
</evidence>
<dbReference type="CDD" id="cd13672">
    <property type="entry name" value="PBP2_TRAP_Siap"/>
    <property type="match status" value="1"/>
</dbReference>
<keyword evidence="3" id="KW-0813">Transport</keyword>
<keyword evidence="7" id="KW-1185">Reference proteome</keyword>
<comment type="similarity">
    <text evidence="2">Belongs to the bacterial solute-binding protein 7 family.</text>
</comment>
<accession>A0A6M4GSM5</accession>
<protein>
    <submittedName>
        <fullName evidence="6">Sialic acid-binding periplasmic protein SiaP</fullName>
    </submittedName>
</protein>
<evidence type="ECO:0000256" key="2">
    <source>
        <dbReference type="ARBA" id="ARBA00009023"/>
    </source>
</evidence>
<feature type="signal peptide" evidence="5">
    <location>
        <begin position="1"/>
        <end position="24"/>
    </location>
</feature>
<dbReference type="Gene3D" id="3.40.190.170">
    <property type="entry name" value="Bacterial extracellular solute-binding protein, family 7"/>
    <property type="match status" value="1"/>
</dbReference>
<dbReference type="AlphaFoldDB" id="A0A6M4GSM5"/>
<dbReference type="InterPro" id="IPR004682">
    <property type="entry name" value="TRAP_DctP"/>
</dbReference>
<name>A0A6M4GSM5_9PROT</name>
<dbReference type="PANTHER" id="PTHR33376">
    <property type="match status" value="1"/>
</dbReference>
<dbReference type="GO" id="GO:0055085">
    <property type="term" value="P:transmembrane transport"/>
    <property type="evidence" value="ECO:0007669"/>
    <property type="project" value="InterPro"/>
</dbReference>
<proteinExistence type="inferred from homology"/>
<dbReference type="InterPro" id="IPR018389">
    <property type="entry name" value="DctP_fam"/>
</dbReference>
<dbReference type="Proteomes" id="UP000501534">
    <property type="component" value="Chromosome"/>
</dbReference>
<sequence length="324" mass="36234">MIRRSFSICLLVAAAVLAAPLVHAQTKLKWAHVYETSEPYHTQALWAAEEVKKRTNGRIQIEVFPASTLGKETDINQALSLGTVDIIYTGMAFAGRQFPPMSIASGPFIFRDYAHWQAFREGPVFREVAKGYEDKSGHKIVGYTYYGQRHLTANKLVQKPEDMKGMKLRVPDAPLFVMFPRAVGANPTPIAFAEVYLALQNGTVDAQENPLPTIDAKKFYEVQKYIMLTGHITESLVAIVAGDTWKKLSEPDRKVVSEVIWEATTRSSKDILDAENKLVADFQKRGINVVKVDRGPFIQAVQKAVTAPDAPWPKDLYDRVQAIK</sequence>
<gene>
    <name evidence="6" type="primary">siaP_1</name>
    <name evidence="6" type="ORF">DSM104443_01148</name>
</gene>
<evidence type="ECO:0000313" key="6">
    <source>
        <dbReference type="EMBL" id="QJR10096.1"/>
    </source>
</evidence>
<dbReference type="RefSeq" id="WP_171090354.1">
    <property type="nucleotide sequence ID" value="NZ_CP053069.1"/>
</dbReference>
<dbReference type="Pfam" id="PF03480">
    <property type="entry name" value="DctP"/>
    <property type="match status" value="1"/>
</dbReference>
<dbReference type="KEGG" id="uru:DSM104443_01148"/>
<evidence type="ECO:0000313" key="7">
    <source>
        <dbReference type="Proteomes" id="UP000501534"/>
    </source>
</evidence>
<dbReference type="GO" id="GO:0030288">
    <property type="term" value="C:outer membrane-bounded periplasmic space"/>
    <property type="evidence" value="ECO:0007669"/>
    <property type="project" value="InterPro"/>
</dbReference>
<reference evidence="6 7" key="1">
    <citation type="submission" date="2020-04" db="EMBL/GenBank/DDBJ databases">
        <title>Usitatibacter rugosus gen. nov., sp. nov. and Usitatibacter palustris sp. nov., novel members of Usitatibacteraceae fam. nov. within the order Nitrosomonadales isolated from soil.</title>
        <authorList>
            <person name="Huber K.J."/>
            <person name="Neumann-Schaal M."/>
            <person name="Geppert A."/>
            <person name="Luckner M."/>
            <person name="Wanner G."/>
            <person name="Overmann J."/>
        </authorList>
    </citation>
    <scope>NUCLEOTIDE SEQUENCE [LARGE SCALE GENOMIC DNA]</scope>
    <source>
        <strain evidence="6 7">0125_3</strain>
    </source>
</reference>
<feature type="chain" id="PRO_5027065831" evidence="5">
    <location>
        <begin position="25"/>
        <end position="324"/>
    </location>
</feature>
<keyword evidence="4 5" id="KW-0732">Signal</keyword>
<dbReference type="PIRSF" id="PIRSF006470">
    <property type="entry name" value="DctB"/>
    <property type="match status" value="1"/>
</dbReference>
<dbReference type="NCBIfam" id="TIGR00787">
    <property type="entry name" value="dctP"/>
    <property type="match status" value="1"/>
</dbReference>
<organism evidence="6 7">
    <name type="scientific">Usitatibacter rugosus</name>
    <dbReference type="NCBI Taxonomy" id="2732067"/>
    <lineage>
        <taxon>Bacteria</taxon>
        <taxon>Pseudomonadati</taxon>
        <taxon>Pseudomonadota</taxon>
        <taxon>Betaproteobacteria</taxon>
        <taxon>Nitrosomonadales</taxon>
        <taxon>Usitatibacteraceae</taxon>
        <taxon>Usitatibacter</taxon>
    </lineage>
</organism>
<dbReference type="NCBIfam" id="NF037995">
    <property type="entry name" value="TRAP_S1"/>
    <property type="match status" value="1"/>
</dbReference>
<evidence type="ECO:0000256" key="3">
    <source>
        <dbReference type="ARBA" id="ARBA00022448"/>
    </source>
</evidence>
<dbReference type="PANTHER" id="PTHR33376:SF4">
    <property type="entry name" value="SIALIC ACID-BINDING PERIPLASMIC PROTEIN SIAP"/>
    <property type="match status" value="1"/>
</dbReference>
<dbReference type="InterPro" id="IPR038404">
    <property type="entry name" value="TRAP_DctP_sf"/>
</dbReference>
<evidence type="ECO:0000256" key="1">
    <source>
        <dbReference type="ARBA" id="ARBA00004196"/>
    </source>
</evidence>
<evidence type="ECO:0000256" key="4">
    <source>
        <dbReference type="ARBA" id="ARBA00022729"/>
    </source>
</evidence>